<keyword evidence="1" id="KW-0175">Coiled coil</keyword>
<organism evidence="3 4">
    <name type="scientific">Ephemerocybe angulata</name>
    <dbReference type="NCBI Taxonomy" id="980116"/>
    <lineage>
        <taxon>Eukaryota</taxon>
        <taxon>Fungi</taxon>
        <taxon>Dikarya</taxon>
        <taxon>Basidiomycota</taxon>
        <taxon>Agaricomycotina</taxon>
        <taxon>Agaricomycetes</taxon>
        <taxon>Agaricomycetidae</taxon>
        <taxon>Agaricales</taxon>
        <taxon>Agaricineae</taxon>
        <taxon>Psathyrellaceae</taxon>
        <taxon>Ephemerocybe</taxon>
    </lineage>
</organism>
<feature type="compositionally biased region" description="Polar residues" evidence="2">
    <location>
        <begin position="875"/>
        <end position="895"/>
    </location>
</feature>
<accession>A0A8H5F5U1</accession>
<reference evidence="3 4" key="1">
    <citation type="journal article" date="2020" name="ISME J.">
        <title>Uncovering the hidden diversity of litter-decomposition mechanisms in mushroom-forming fungi.</title>
        <authorList>
            <person name="Floudas D."/>
            <person name="Bentzer J."/>
            <person name="Ahren D."/>
            <person name="Johansson T."/>
            <person name="Persson P."/>
            <person name="Tunlid A."/>
        </authorList>
    </citation>
    <scope>NUCLEOTIDE SEQUENCE [LARGE SCALE GENOMIC DNA]</scope>
    <source>
        <strain evidence="3 4">CBS 175.51</strain>
    </source>
</reference>
<dbReference type="Proteomes" id="UP000541558">
    <property type="component" value="Unassembled WGS sequence"/>
</dbReference>
<dbReference type="InterPro" id="IPR036537">
    <property type="entry name" value="Adaptor_Cbl_N_dom_sf"/>
</dbReference>
<dbReference type="InterPro" id="IPR059179">
    <property type="entry name" value="MLKL-like_MCAfunc"/>
</dbReference>
<evidence type="ECO:0000313" key="3">
    <source>
        <dbReference type="EMBL" id="KAF5324895.1"/>
    </source>
</evidence>
<dbReference type="Gene3D" id="1.20.930.20">
    <property type="entry name" value="Adaptor protein Cbl, N-terminal domain"/>
    <property type="match status" value="1"/>
</dbReference>
<feature type="region of interest" description="Disordered" evidence="2">
    <location>
        <begin position="847"/>
        <end position="895"/>
    </location>
</feature>
<dbReference type="EMBL" id="JAACJK010000164">
    <property type="protein sequence ID" value="KAF5324895.1"/>
    <property type="molecule type" value="Genomic_DNA"/>
</dbReference>
<proteinExistence type="predicted"/>
<evidence type="ECO:0000256" key="2">
    <source>
        <dbReference type="SAM" id="MobiDB-lite"/>
    </source>
</evidence>
<dbReference type="OrthoDB" id="61437at2759"/>
<gene>
    <name evidence="3" type="ORF">D9611_004395</name>
</gene>
<dbReference type="GO" id="GO:0007166">
    <property type="term" value="P:cell surface receptor signaling pathway"/>
    <property type="evidence" value="ECO:0007669"/>
    <property type="project" value="InterPro"/>
</dbReference>
<dbReference type="CDD" id="cd21037">
    <property type="entry name" value="MLKL_NTD"/>
    <property type="match status" value="1"/>
</dbReference>
<protein>
    <submittedName>
        <fullName evidence="3">Uncharacterized protein</fullName>
    </submittedName>
</protein>
<keyword evidence="4" id="KW-1185">Reference proteome</keyword>
<sequence length="931" mass="103943">MNSTGPPPAIGRQGSLGTASAATMKVEQGASDNNNVLATAMEVCTGLSDVGRALPFVAPVFILLKIIIDIEQRAQEVDAKCNDLIERITFMLSHLPVLKKMVDEEKDGSGRPSFSLQAIKQVVERMNEAVKNAAALIAAYRKQSPIARRLSISNREKFTTCADALNTCCSDLLMSLQIRQSQQLDMLTTRAVPVDDDDWAAKAFVEAHGGDFEAVQYDRELVKEFAEERNMTMDDSVMGQLEDGAVNEAVDLVSVRLEKIVKDNVSTAIVDGLKELAAQLTTVEHEQSLVCVQCESSFTQSSNHDKACSFHKAEYDSWSKSYPCCGTPHPCQYSIHREKHHCDYPYGTFFPRARNINNYVDTQEEWAAISDTSLDEDEKVEKASVGKLLRWVSRGERLQEPTILISVGRIWWKERYYFNTFTLPDLQNISKSVRHSRRTLIYRTDPRETAESYASAEWLLSVSGKITGVRLTAKTVTSSVPFVRVCPIDLATGEKSGEVLAISDGGMRSYIPASPYVLPATVRIGPELSDEPVRPVRKDFKTRTSSPAFRVILKGVADPPLAANPKIASQRVDYFGGSISVFNNNAPGSNLPVTIADAKAQYRFVGDKDYKDAVNSKGESLIEILDYARFPMTIDPRQSSIIQFEVGVPRTEEDVKKDIRWWNRAVCARHRPVRIKLILEDIEGEEASLVLEYVFRPFPFTRIKEEDLAAFWFDEPDMISRRMIRVEKAWSEENVLRIDGSDLSVKQLEKLVYQALKTGKTELDMEIGKENGNGEWEWKAWALIDISCRRVYAFKILLQEGKLVPDDKKRFGCLGYVLCPEYGQVAQGKSRSICYATELVKFPPPGGLQPYVDPQYPTDDKVDDLKPPVPPKPTRTLSMNGTNNDQMPGSASGQTQLPAELNHRLASIDSNLARIADALEKLVGVLGREGP</sequence>
<evidence type="ECO:0000313" key="4">
    <source>
        <dbReference type="Proteomes" id="UP000541558"/>
    </source>
</evidence>
<comment type="caution">
    <text evidence="3">The sequence shown here is derived from an EMBL/GenBank/DDBJ whole genome shotgun (WGS) entry which is preliminary data.</text>
</comment>
<evidence type="ECO:0000256" key="1">
    <source>
        <dbReference type="SAM" id="Coils"/>
    </source>
</evidence>
<feature type="coiled-coil region" evidence="1">
    <location>
        <begin position="116"/>
        <end position="143"/>
    </location>
</feature>
<dbReference type="AlphaFoldDB" id="A0A8H5F5U1"/>
<name>A0A8H5F5U1_9AGAR</name>